<reference evidence="17" key="2">
    <citation type="journal article" date="2015" name="PLoS Genet.">
        <title>The dynamic genome and transcriptome of the human fungal pathogen Blastomyces and close relative Emmonsia.</title>
        <authorList>
            <person name="Munoz J.F."/>
            <person name="Gauthier G.M."/>
            <person name="Desjardins C.A."/>
            <person name="Gallo J.E."/>
            <person name="Holder J."/>
            <person name="Sullivan T.D."/>
            <person name="Marty A.J."/>
            <person name="Carmen J.C."/>
            <person name="Chen Z."/>
            <person name="Ding L."/>
            <person name="Gujja S."/>
            <person name="Magrini V."/>
            <person name="Misas E."/>
            <person name="Mitreva M."/>
            <person name="Priest M."/>
            <person name="Saif S."/>
            <person name="Whiston E.A."/>
            <person name="Young S."/>
            <person name="Zeng Q."/>
            <person name="Goldman W.E."/>
            <person name="Mardis E.R."/>
            <person name="Taylor J.W."/>
            <person name="McEwen J.G."/>
            <person name="Clay O.K."/>
            <person name="Klein B.S."/>
            <person name="Cuomo C.A."/>
        </authorList>
    </citation>
    <scope>NUCLEOTIDE SEQUENCE [LARGE SCALE GENOMIC DNA]</scope>
    <source>
        <strain evidence="17">SLH14081</strain>
    </source>
</reference>
<feature type="region of interest" description="Disordered" evidence="11">
    <location>
        <begin position="147"/>
        <end position="208"/>
    </location>
</feature>
<dbReference type="PROSITE" id="PS51285">
    <property type="entry name" value="AGC_KINASE_CTER"/>
    <property type="match status" value="1"/>
</dbReference>
<evidence type="ECO:0000259" key="14">
    <source>
        <dbReference type="PROSITE" id="PS50112"/>
    </source>
</evidence>
<feature type="compositionally biased region" description="Polar residues" evidence="11">
    <location>
        <begin position="592"/>
        <end position="605"/>
    </location>
</feature>
<feature type="region of interest" description="Disordered" evidence="11">
    <location>
        <begin position="1021"/>
        <end position="1042"/>
    </location>
</feature>
<feature type="region of interest" description="Disordered" evidence="11">
    <location>
        <begin position="1878"/>
        <end position="1996"/>
    </location>
</feature>
<dbReference type="KEGG" id="bgh:BDBG_00069"/>
<dbReference type="FunFam" id="3.30.200.20:FF:001008">
    <property type="entry name" value="Serine/threonine-protein kinase cek1"/>
    <property type="match status" value="1"/>
</dbReference>
<feature type="compositionally biased region" description="Polar residues" evidence="11">
    <location>
        <begin position="1464"/>
        <end position="1479"/>
    </location>
</feature>
<keyword evidence="4" id="KW-0808">Transferase</keyword>
<keyword evidence="2" id="KW-0723">Serine/threonine-protein kinase</keyword>
<feature type="compositionally biased region" description="Basic and acidic residues" evidence="11">
    <location>
        <begin position="2198"/>
        <end position="2221"/>
    </location>
</feature>
<dbReference type="FunFam" id="1.10.510.10:FF:000340">
    <property type="entry name" value="Serine threonine protein kinase"/>
    <property type="match status" value="1"/>
</dbReference>
<evidence type="ECO:0000256" key="3">
    <source>
        <dbReference type="ARBA" id="ARBA00022553"/>
    </source>
</evidence>
<feature type="domain" description="Protein kinase" evidence="12">
    <location>
        <begin position="799"/>
        <end position="1249"/>
    </location>
</feature>
<feature type="region of interest" description="Disordered" evidence="11">
    <location>
        <begin position="2012"/>
        <end position="2167"/>
    </location>
</feature>
<feature type="compositionally biased region" description="Polar residues" evidence="11">
    <location>
        <begin position="2108"/>
        <end position="2139"/>
    </location>
</feature>
<dbReference type="Gene3D" id="3.30.200.20">
    <property type="entry name" value="Phosphorylase Kinase, domain 1"/>
    <property type="match status" value="2"/>
</dbReference>
<dbReference type="PROSITE" id="PS50110">
    <property type="entry name" value="RESPONSE_REGULATORY"/>
    <property type="match status" value="1"/>
</dbReference>
<dbReference type="EMBL" id="GG657448">
    <property type="protein sequence ID" value="OAT03334.1"/>
    <property type="molecule type" value="Genomic_DNA"/>
</dbReference>
<dbReference type="Proteomes" id="UP000002038">
    <property type="component" value="Unassembled WGS sequence"/>
</dbReference>
<feature type="region of interest" description="Disordered" evidence="11">
    <location>
        <begin position="2179"/>
        <end position="2221"/>
    </location>
</feature>
<evidence type="ECO:0000256" key="8">
    <source>
        <dbReference type="ARBA" id="ARBA00047899"/>
    </source>
</evidence>
<feature type="compositionally biased region" description="Polar residues" evidence="11">
    <location>
        <begin position="1488"/>
        <end position="1503"/>
    </location>
</feature>
<dbReference type="RefSeq" id="XP_002628823.1">
    <property type="nucleotide sequence ID" value="XM_002628777.2"/>
</dbReference>
<feature type="compositionally biased region" description="Low complexity" evidence="11">
    <location>
        <begin position="1424"/>
        <end position="1448"/>
    </location>
</feature>
<dbReference type="SUPFAM" id="SSF52172">
    <property type="entry name" value="CheY-like"/>
    <property type="match status" value="1"/>
</dbReference>
<dbReference type="GO" id="GO:0005634">
    <property type="term" value="C:nucleus"/>
    <property type="evidence" value="ECO:0007669"/>
    <property type="project" value="TreeGrafter"/>
</dbReference>
<dbReference type="GO" id="GO:0005737">
    <property type="term" value="C:cytoplasm"/>
    <property type="evidence" value="ECO:0007669"/>
    <property type="project" value="TreeGrafter"/>
</dbReference>
<dbReference type="Pfam" id="PF00069">
    <property type="entry name" value="Pkinase"/>
    <property type="match status" value="2"/>
</dbReference>
<dbReference type="CDD" id="cd17546">
    <property type="entry name" value="REC_hyHK_CKI1_RcsC-like"/>
    <property type="match status" value="1"/>
</dbReference>
<dbReference type="InterPro" id="IPR001789">
    <property type="entry name" value="Sig_transdc_resp-reg_receiver"/>
</dbReference>
<evidence type="ECO:0000256" key="4">
    <source>
        <dbReference type="ARBA" id="ARBA00022679"/>
    </source>
</evidence>
<keyword evidence="6 16" id="KW-0418">Kinase</keyword>
<dbReference type="GO" id="GO:0004674">
    <property type="term" value="F:protein serine/threonine kinase activity"/>
    <property type="evidence" value="ECO:0007669"/>
    <property type="project" value="UniProtKB-KW"/>
</dbReference>
<feature type="compositionally biased region" description="Low complexity" evidence="11">
    <location>
        <begin position="566"/>
        <end position="580"/>
    </location>
</feature>
<feature type="compositionally biased region" description="Polar residues" evidence="11">
    <location>
        <begin position="1382"/>
        <end position="1392"/>
    </location>
</feature>
<evidence type="ECO:0000259" key="15">
    <source>
        <dbReference type="PROSITE" id="PS51285"/>
    </source>
</evidence>
<dbReference type="GO" id="GO:0005524">
    <property type="term" value="F:ATP binding"/>
    <property type="evidence" value="ECO:0007669"/>
    <property type="project" value="UniProtKB-KW"/>
</dbReference>
<dbReference type="PROSITE" id="PS50112">
    <property type="entry name" value="PAS"/>
    <property type="match status" value="1"/>
</dbReference>
<evidence type="ECO:0000256" key="11">
    <source>
        <dbReference type="SAM" id="MobiDB-lite"/>
    </source>
</evidence>
<keyword evidence="5" id="KW-0547">Nucleotide-binding</keyword>
<dbReference type="SMART" id="SM00220">
    <property type="entry name" value="S_TKc"/>
    <property type="match status" value="1"/>
</dbReference>
<dbReference type="STRING" id="559298.A0A179U5Q4"/>
<evidence type="ECO:0000313" key="17">
    <source>
        <dbReference type="Proteomes" id="UP000002038"/>
    </source>
</evidence>
<dbReference type="FunFam" id="1.10.510.10:FF:000664">
    <property type="entry name" value="Serine threonine protein kinase"/>
    <property type="match status" value="1"/>
</dbReference>
<dbReference type="InterPro" id="IPR035965">
    <property type="entry name" value="PAS-like_dom_sf"/>
</dbReference>
<proteinExistence type="predicted"/>
<feature type="compositionally biased region" description="Basic and acidic residues" evidence="11">
    <location>
        <begin position="147"/>
        <end position="203"/>
    </location>
</feature>
<dbReference type="InterPro" id="IPR008271">
    <property type="entry name" value="Ser/Thr_kinase_AS"/>
</dbReference>
<feature type="region of interest" description="Disordered" evidence="11">
    <location>
        <begin position="982"/>
        <end position="1007"/>
    </location>
</feature>
<feature type="compositionally biased region" description="Low complexity" evidence="11">
    <location>
        <begin position="1030"/>
        <end position="1042"/>
    </location>
</feature>
<feature type="compositionally biased region" description="Acidic residues" evidence="11">
    <location>
        <begin position="1908"/>
        <end position="1917"/>
    </location>
</feature>
<dbReference type="InterPro" id="IPR050236">
    <property type="entry name" value="Ser_Thr_kinase_AGC"/>
</dbReference>
<feature type="compositionally biased region" description="Low complexity" evidence="11">
    <location>
        <begin position="986"/>
        <end position="1006"/>
    </location>
</feature>
<dbReference type="RefSeq" id="XP_031575583.1">
    <property type="nucleotide sequence ID" value="XM_031719713.1"/>
</dbReference>
<dbReference type="InterPro" id="IPR011009">
    <property type="entry name" value="Kinase-like_dom_sf"/>
</dbReference>
<organism evidence="16 17">
    <name type="scientific">Blastomyces gilchristii (strain SLH14081)</name>
    <name type="common">Blastomyces dermatitidis</name>
    <dbReference type="NCBI Taxonomy" id="559298"/>
    <lineage>
        <taxon>Eukaryota</taxon>
        <taxon>Fungi</taxon>
        <taxon>Dikarya</taxon>
        <taxon>Ascomycota</taxon>
        <taxon>Pezizomycotina</taxon>
        <taxon>Eurotiomycetes</taxon>
        <taxon>Eurotiomycetidae</taxon>
        <taxon>Onygenales</taxon>
        <taxon>Ajellomycetaceae</taxon>
        <taxon>Blastomyces</taxon>
    </lineage>
</organism>
<keyword evidence="3" id="KW-0597">Phosphoprotein</keyword>
<feature type="compositionally biased region" description="Polar residues" evidence="11">
    <location>
        <begin position="1102"/>
        <end position="1124"/>
    </location>
</feature>
<feature type="compositionally biased region" description="Low complexity" evidence="11">
    <location>
        <begin position="775"/>
        <end position="784"/>
    </location>
</feature>
<feature type="compositionally biased region" description="Polar residues" evidence="11">
    <location>
        <begin position="1413"/>
        <end position="1423"/>
    </location>
</feature>
<feature type="compositionally biased region" description="Polar residues" evidence="11">
    <location>
        <begin position="1518"/>
        <end position="1543"/>
    </location>
</feature>
<feature type="domain" description="Response regulatory" evidence="13">
    <location>
        <begin position="1611"/>
        <end position="1725"/>
    </location>
</feature>
<dbReference type="SUPFAM" id="SSF56112">
    <property type="entry name" value="Protein kinase-like (PK-like)"/>
    <property type="match status" value="1"/>
</dbReference>
<evidence type="ECO:0000256" key="2">
    <source>
        <dbReference type="ARBA" id="ARBA00022527"/>
    </source>
</evidence>
<dbReference type="SMART" id="SM00448">
    <property type="entry name" value="REC"/>
    <property type="match status" value="1"/>
</dbReference>
<dbReference type="PROSITE" id="PS50011">
    <property type="entry name" value="PROTEIN_KINASE_DOM"/>
    <property type="match status" value="1"/>
</dbReference>
<evidence type="ECO:0000256" key="9">
    <source>
        <dbReference type="ARBA" id="ARBA00048679"/>
    </source>
</evidence>
<dbReference type="VEuPathDB" id="FungiDB:BDBG_00069"/>
<feature type="region of interest" description="Disordered" evidence="11">
    <location>
        <begin position="1815"/>
        <end position="1846"/>
    </location>
</feature>
<dbReference type="GeneID" id="8507882"/>
<feature type="compositionally biased region" description="Polar residues" evidence="11">
    <location>
        <begin position="1921"/>
        <end position="1931"/>
    </location>
</feature>
<evidence type="ECO:0000313" key="16">
    <source>
        <dbReference type="EMBL" id="OAT03335.1"/>
    </source>
</evidence>
<dbReference type="Pfam" id="PF00072">
    <property type="entry name" value="Response_reg"/>
    <property type="match status" value="1"/>
</dbReference>
<feature type="compositionally biased region" description="Polar residues" evidence="11">
    <location>
        <begin position="2036"/>
        <end position="2047"/>
    </location>
</feature>
<feature type="region of interest" description="Disordered" evidence="11">
    <location>
        <begin position="346"/>
        <end position="404"/>
    </location>
</feature>
<feature type="compositionally biased region" description="Polar residues" evidence="11">
    <location>
        <begin position="2061"/>
        <end position="2083"/>
    </location>
</feature>
<feature type="compositionally biased region" description="Low complexity" evidence="11">
    <location>
        <begin position="534"/>
        <end position="549"/>
    </location>
</feature>
<dbReference type="Gene3D" id="1.10.510.10">
    <property type="entry name" value="Transferase(Phosphotransferase) domain 1"/>
    <property type="match status" value="2"/>
</dbReference>
<keyword evidence="7" id="KW-0067">ATP-binding</keyword>
<protein>
    <recommendedName>
        <fullName evidence="1">non-specific serine/threonine protein kinase</fullName>
        <ecNumber evidence="1">2.7.11.1</ecNumber>
    </recommendedName>
</protein>
<gene>
    <name evidence="16" type="ORF">BDBG_00069</name>
</gene>
<feature type="region of interest" description="Disordered" evidence="11">
    <location>
        <begin position="1381"/>
        <end position="1578"/>
    </location>
</feature>
<comment type="catalytic activity">
    <reaction evidence="9">
        <text>L-seryl-[protein] + ATP = O-phospho-L-seryl-[protein] + ADP + H(+)</text>
        <dbReference type="Rhea" id="RHEA:17989"/>
        <dbReference type="Rhea" id="RHEA-COMP:9863"/>
        <dbReference type="Rhea" id="RHEA-COMP:11604"/>
        <dbReference type="ChEBI" id="CHEBI:15378"/>
        <dbReference type="ChEBI" id="CHEBI:29999"/>
        <dbReference type="ChEBI" id="CHEBI:30616"/>
        <dbReference type="ChEBI" id="CHEBI:83421"/>
        <dbReference type="ChEBI" id="CHEBI:456216"/>
        <dbReference type="EC" id="2.7.11.1"/>
    </reaction>
</comment>
<feature type="region of interest" description="Disordered" evidence="11">
    <location>
        <begin position="1289"/>
        <end position="1309"/>
    </location>
</feature>
<feature type="compositionally biased region" description="Polar residues" evidence="11">
    <location>
        <begin position="667"/>
        <end position="683"/>
    </location>
</feature>
<accession>A0A179U5Q4</accession>
<dbReference type="InterPro" id="IPR000961">
    <property type="entry name" value="AGC-kinase_C"/>
</dbReference>
<dbReference type="EMBL" id="GG657448">
    <property type="protein sequence ID" value="OAT03335.1"/>
    <property type="molecule type" value="Genomic_DNA"/>
</dbReference>
<dbReference type="Gene3D" id="3.30.450.20">
    <property type="entry name" value="PAS domain"/>
    <property type="match status" value="1"/>
</dbReference>
<dbReference type="EC" id="2.7.11.1" evidence="1"/>
<evidence type="ECO:0000259" key="13">
    <source>
        <dbReference type="PROSITE" id="PS50110"/>
    </source>
</evidence>
<feature type="compositionally biased region" description="Polar residues" evidence="11">
    <location>
        <begin position="727"/>
        <end position="750"/>
    </location>
</feature>
<keyword evidence="17" id="KW-1185">Reference proteome</keyword>
<dbReference type="PROSITE" id="PS00108">
    <property type="entry name" value="PROTEIN_KINASE_ST"/>
    <property type="match status" value="1"/>
</dbReference>
<comment type="catalytic activity">
    <reaction evidence="8">
        <text>L-threonyl-[protein] + ATP = O-phospho-L-threonyl-[protein] + ADP + H(+)</text>
        <dbReference type="Rhea" id="RHEA:46608"/>
        <dbReference type="Rhea" id="RHEA-COMP:11060"/>
        <dbReference type="Rhea" id="RHEA-COMP:11605"/>
        <dbReference type="ChEBI" id="CHEBI:15378"/>
        <dbReference type="ChEBI" id="CHEBI:30013"/>
        <dbReference type="ChEBI" id="CHEBI:30616"/>
        <dbReference type="ChEBI" id="CHEBI:61977"/>
        <dbReference type="ChEBI" id="CHEBI:456216"/>
        <dbReference type="EC" id="2.7.11.1"/>
    </reaction>
</comment>
<feature type="compositionally biased region" description="Low complexity" evidence="11">
    <location>
        <begin position="373"/>
        <end position="398"/>
    </location>
</feature>
<dbReference type="SUPFAM" id="SSF55785">
    <property type="entry name" value="PYP-like sensor domain (PAS domain)"/>
    <property type="match status" value="1"/>
</dbReference>
<feature type="region of interest" description="Disordered" evidence="11">
    <location>
        <begin position="534"/>
        <end position="791"/>
    </location>
</feature>
<evidence type="ECO:0000256" key="7">
    <source>
        <dbReference type="ARBA" id="ARBA00022840"/>
    </source>
</evidence>
<evidence type="ECO:0000256" key="1">
    <source>
        <dbReference type="ARBA" id="ARBA00012513"/>
    </source>
</evidence>
<feature type="compositionally biased region" description="Low complexity" evidence="11">
    <location>
        <begin position="2084"/>
        <end position="2093"/>
    </location>
</feature>
<dbReference type="OrthoDB" id="162894at2759"/>
<feature type="compositionally biased region" description="Polar residues" evidence="11">
    <location>
        <begin position="33"/>
        <end position="44"/>
    </location>
</feature>
<feature type="compositionally biased region" description="Low complexity" evidence="11">
    <location>
        <begin position="606"/>
        <end position="616"/>
    </location>
</feature>
<evidence type="ECO:0000256" key="10">
    <source>
        <dbReference type="PROSITE-ProRule" id="PRU00169"/>
    </source>
</evidence>
<feature type="compositionally biased region" description="Gly residues" evidence="11">
    <location>
        <begin position="1819"/>
        <end position="1831"/>
    </location>
</feature>
<comment type="caution">
    <text evidence="10">Lacks conserved residue(s) required for the propagation of feature annotation.</text>
</comment>
<dbReference type="InterPro" id="IPR000014">
    <property type="entry name" value="PAS"/>
</dbReference>
<feature type="domain" description="AGC-kinase C-terminal" evidence="15">
    <location>
        <begin position="1250"/>
        <end position="1369"/>
    </location>
</feature>
<reference evidence="16" key="1">
    <citation type="submission" date="2009-02" db="EMBL/GenBank/DDBJ databases">
        <title>The Genome Sequence of Blastomyces dermatitidis strain SLH14081.</title>
        <authorList>
            <consortium name="The Broad Institute Genome Sequencing Platform"/>
            <consortium name="Broad Institute Microbial Sequencing Center."/>
            <person name="Champion M."/>
            <person name="Cuomo C."/>
            <person name="Ma L.-J."/>
            <person name="Henn M.R."/>
            <person name="Klein B."/>
            <person name="Goldman B."/>
            <person name="Young S."/>
            <person name="Kodira C.D."/>
            <person name="Zeng Q."/>
            <person name="Koehrsen M."/>
            <person name="Alvarado L."/>
            <person name="Berlin A.M."/>
            <person name="Heiman D.I."/>
            <person name="Hepburn T.A."/>
            <person name="Saif S."/>
            <person name="Shea T.D."/>
            <person name="Shenoy N."/>
            <person name="Sykes S."/>
            <person name="Galagan J."/>
            <person name="Nusbaum C."/>
            <person name="Birren B."/>
        </authorList>
    </citation>
    <scope>NUCLEOTIDE SEQUENCE</scope>
    <source>
        <strain evidence="16">SLH14081</strain>
    </source>
</reference>
<evidence type="ECO:0000256" key="5">
    <source>
        <dbReference type="ARBA" id="ARBA00022741"/>
    </source>
</evidence>
<feature type="compositionally biased region" description="Basic and acidic residues" evidence="11">
    <location>
        <begin position="1889"/>
        <end position="1905"/>
    </location>
</feature>
<feature type="compositionally biased region" description="Polar residues" evidence="11">
    <location>
        <begin position="2149"/>
        <end position="2158"/>
    </location>
</feature>
<feature type="compositionally biased region" description="Pro residues" evidence="11">
    <location>
        <begin position="2094"/>
        <end position="2104"/>
    </location>
</feature>
<feature type="domain" description="PAS" evidence="14">
    <location>
        <begin position="52"/>
        <end position="96"/>
    </location>
</feature>
<dbReference type="Gene3D" id="3.40.50.2300">
    <property type="match status" value="1"/>
</dbReference>
<dbReference type="PANTHER" id="PTHR24356:SF1">
    <property type="entry name" value="SERINE_THREONINE-PROTEIN KINASE GREATWALL"/>
    <property type="match status" value="1"/>
</dbReference>
<dbReference type="CDD" id="cd05611">
    <property type="entry name" value="STKc_Rim15_like"/>
    <property type="match status" value="1"/>
</dbReference>
<dbReference type="GO" id="GO:1901992">
    <property type="term" value="P:positive regulation of mitotic cell cycle phase transition"/>
    <property type="evidence" value="ECO:0007669"/>
    <property type="project" value="UniProtKB-ARBA"/>
</dbReference>
<name>A0A179U5Q4_BLAGS</name>
<dbReference type="PANTHER" id="PTHR24356">
    <property type="entry name" value="SERINE/THREONINE-PROTEIN KINASE"/>
    <property type="match status" value="1"/>
</dbReference>
<feature type="region of interest" description="Disordered" evidence="11">
    <location>
        <begin position="1058"/>
        <end position="1126"/>
    </location>
</feature>
<feature type="region of interest" description="Disordered" evidence="11">
    <location>
        <begin position="25"/>
        <end position="48"/>
    </location>
</feature>
<feature type="compositionally biased region" description="Low complexity" evidence="11">
    <location>
        <begin position="1393"/>
        <end position="1411"/>
    </location>
</feature>
<evidence type="ECO:0000256" key="6">
    <source>
        <dbReference type="ARBA" id="ARBA00022777"/>
    </source>
</evidence>
<dbReference type="InterPro" id="IPR000719">
    <property type="entry name" value="Prot_kinase_dom"/>
</dbReference>
<dbReference type="GO" id="GO:0000160">
    <property type="term" value="P:phosphorelay signal transduction system"/>
    <property type="evidence" value="ECO:0007669"/>
    <property type="project" value="InterPro"/>
</dbReference>
<sequence>MADNGAENTPNPPRFLAPPAVAALRQEARDTCSDSPSPQPMSRTLSEDFRKERQDLKEAAEQTLNVIVDLDLDGRIKWVSPSWKEVVGTNVEDVEGLLISELVLDNKMAFEHAIESMKIDDSKSHIVRFAVKTGPASFLRREAGEVKVEHVGSEGGGEGEREEKREEGEVWDAEAPRQEKVQEGRVDVSQPQEKHPEREREEQQESDEDYHILNLEGQGIMVFDRSPTTESHTMWMLRPSTQPREVTIDLPPLLVESLGVGAEVLANYLTALAEAGSRDPSHVPLPPPVLCRICERQISPWWFEKHSELCLQEHGAEMDVQMAQDNLNEHRHSIVKVLDALEARKGRSASGDSSPFAGPQAEYKGLPIGPFIPSSGMTSGSSSSSGTPPRSRDPSTSGLGHNRTRSSFAVRRPLARIVELILDLCDTALEINTPALKDARTDVGEEIRTQSPQSESRISQVMQWQSPSSNTLDQEQGLAALSADTERFARAKVDAVFRHRQIVEYSERIRVEFTVLVEDCISAAMSKAERIAAGELSDSSGSSSSVAGDSQDEGRDSAWAQILDGPSNTSTQPSSLPTPSGITAALRVGSTPLFTPASQSERPQPSSVAVSTRSSSPMECPTPRSHRSVGGLLSHSQPSKRGSLLAESDAGDSDSSILSSAFVGTGTYRTESPTSERGLSRVTSSRDRKRQSLILPGMSVSPRRESPARNQPHSPLRLSKPRLSMGESFTSPMTSPLLSNSELAAHNTHQYYPPSSHHHHRRLSSATSPDLAKTPISPHLSSVSHPPPPRAVAPSIKDFEIIKPISKGAFGSVYLSKKKSTAEYFAIKVLKKADMVVKNQVTNVKAERAIMMWQGESDFVAKLYWTFSSKDYLYLVMEYLNGGDCASLVKVLGGLTEDWAKKYVAEVVLGIEHLHERGIVHRDLKPDNLLIDQRGHLKLTDFGLSRMGLVGRQKRILKNPNESAPDLLKTGPFTHATSLASSRSASFDFPPTQSPSSTPSMTPEFPMLINQPSYFSLNKEQSFNRETSRRASGYRSDSGGSDSLTGMFRGFSLYDGGDTPYPLSFQPQPSFPPPQQQQQQGRPIEEETQSEGSDSPHLFPLQTGTSYPASSMSGQHSTPPQQSLIPPAMALFDPEDHNRCFVGTPDYLAPETINGVGQDEMSDWWSLGCILFEFLYGYPPFNASTPDEVFQNILNRRINWPEEADELVTPEAKDLMNKLMTINPEERLGSNASEKYPNGGAEVRAHPWFADINWDTLLEDEAQFVPAPENPEDTEYFDARGATLQSFTEELEDQLSPPPAATGPDYPDRPHDALYKVRTQVNSLKRGLMPLHIPPHVRDTRSRRLSEPVLADDFGNFNFKNLPVLEKANKDVIQKLRMEAMQAQQRQIPTHTPASSSGPSLEGSPLLPMPLQRTLSHNKATNRPASPSSLSQANSSSPSRPSQPSSPLLVQFSTGQNHERRKTSGSSSFSHQPGGSLQPGSYPEPPRLSTNFKMMSTSATSSPVKYVKPPTPSPDKSGGTSQPRQSSAPTSRSRSQTVGSQDSEAAPSKEPFVPGHHKRRSQLFDISPSSSDNEDPRTKAKALLKVQRRRQSSRRLSQINLAEGPYFRPLDVLICEDHPVSKLVMERLFEKLRCRTITAVNGSEAMRYALSEVQFDIIMMEFKLPQLNGADVARMIRDTKSVNTHTPIICCTGYLKDLPETHHFDALIEKPPTLSKLTEALCKFCQWKPPPKNHSLSLPAHHPILPPVSSRLTSSMMAPDCSPSSTSSGFAAIPTSSYRGSSREDSIGSSYFGDLDSIKPEELPVIIGRQATDEWGNVQGTGSGGGGGGLGISDEPSVLRSDPIIMSSPPQIPQVLHAASAPSTVPAMAMTMPVVGMRARGTRNQPSVEDIRAKREAHGRGRSNEGAESGDDEDEELGNSQSQNRPKSPQTAPGKGKRSGSKLGTELMRTNSRGSVVSDAGERRVEGPVTTAVSSPGGTATGGEVTPSSLVGAPGPSVDVVEERLAGLRIAEDGLETLPEDREQEESCALTDPLVPTSTTSAKSSVRIQPPLSISEKVAPETTTSVASAEQLQGSTAQSQPSHSKSTTQAPKTPSTPPPLPSAPPSKVNTESAITKITPPGTTQQKQLHTPVLTTSPTADPSGEDVTPRPTTSITPSGFNPGKALSTLAPDVHGAAVGIGSVDHQIAEDESEATPRASDQDMRREKSRERRLRGLDWMRRS</sequence>
<dbReference type="FunFam" id="3.40.50.2300:FF:000139">
    <property type="entry name" value="Serine threonine protein kinase"/>
    <property type="match status" value="1"/>
</dbReference>
<evidence type="ECO:0000259" key="12">
    <source>
        <dbReference type="PROSITE" id="PS50011"/>
    </source>
</evidence>
<dbReference type="InterPro" id="IPR011006">
    <property type="entry name" value="CheY-like_superfamily"/>
</dbReference>